<keyword evidence="1" id="KW-0805">Transcription regulation</keyword>
<sequence length="80" mass="9208">MAHHQYATGNYSGGWLYTGMSIRIAQDIGLHRQDVNVDEPEEAEVRKRLWWSLYMADRLGSAILGRPMTLRDEGFNVQMP</sequence>
<dbReference type="OrthoDB" id="1924787at2759"/>
<keyword evidence="7" id="KW-1185">Reference proteome</keyword>
<dbReference type="PANTHER" id="PTHR47424:SF3">
    <property type="entry name" value="REGULATORY PROTEIN GAL4"/>
    <property type="match status" value="1"/>
</dbReference>
<dbReference type="GO" id="GO:0006351">
    <property type="term" value="P:DNA-templated transcription"/>
    <property type="evidence" value="ECO:0007669"/>
    <property type="project" value="InterPro"/>
</dbReference>
<dbReference type="EMBL" id="KV442037">
    <property type="protein sequence ID" value="OAQ30146.1"/>
    <property type="molecule type" value="Genomic_DNA"/>
</dbReference>
<proteinExistence type="predicted"/>
<reference evidence="6 7" key="1">
    <citation type="submission" date="2016-05" db="EMBL/GenBank/DDBJ databases">
        <title>Genome sequencing reveals origins of a unique bacterial endosymbiosis in the earliest lineages of terrestrial Fungi.</title>
        <authorList>
            <consortium name="DOE Joint Genome Institute"/>
            <person name="Uehling J."/>
            <person name="Gryganskyi A."/>
            <person name="Hameed K."/>
            <person name="Tschaplinski T."/>
            <person name="Misztal P."/>
            <person name="Wu S."/>
            <person name="Desiro A."/>
            <person name="Vande Pol N."/>
            <person name="Du Z.-Y."/>
            <person name="Zienkiewicz A."/>
            <person name="Zienkiewicz K."/>
            <person name="Morin E."/>
            <person name="Tisserant E."/>
            <person name="Splivallo R."/>
            <person name="Hainaut M."/>
            <person name="Henrissat B."/>
            <person name="Ohm R."/>
            <person name="Kuo A."/>
            <person name="Yan J."/>
            <person name="Lipzen A."/>
            <person name="Nolan M."/>
            <person name="Labutti K."/>
            <person name="Barry K."/>
            <person name="Goldstein A."/>
            <person name="Labbe J."/>
            <person name="Schadt C."/>
            <person name="Tuskan G."/>
            <person name="Grigoriev I."/>
            <person name="Martin F."/>
            <person name="Vilgalys R."/>
            <person name="Bonito G."/>
        </authorList>
    </citation>
    <scope>NUCLEOTIDE SEQUENCE [LARGE SCALE GENOMIC DNA]</scope>
    <source>
        <strain evidence="6 7">AG-77</strain>
    </source>
</reference>
<dbReference type="AlphaFoldDB" id="A0A197K0C9"/>
<organism evidence="6 7">
    <name type="scientific">Linnemannia elongata AG-77</name>
    <dbReference type="NCBI Taxonomy" id="1314771"/>
    <lineage>
        <taxon>Eukaryota</taxon>
        <taxon>Fungi</taxon>
        <taxon>Fungi incertae sedis</taxon>
        <taxon>Mucoromycota</taxon>
        <taxon>Mortierellomycotina</taxon>
        <taxon>Mortierellomycetes</taxon>
        <taxon>Mortierellales</taxon>
        <taxon>Mortierellaceae</taxon>
        <taxon>Linnemannia</taxon>
    </lineage>
</organism>
<dbReference type="InterPro" id="IPR051127">
    <property type="entry name" value="Fungal_SecMet_Regulators"/>
</dbReference>
<dbReference type="PANTHER" id="PTHR47424">
    <property type="entry name" value="REGULATORY PROTEIN GAL4"/>
    <property type="match status" value="1"/>
</dbReference>
<dbReference type="STRING" id="1314771.A0A197K0C9"/>
<evidence type="ECO:0000256" key="2">
    <source>
        <dbReference type="ARBA" id="ARBA00023125"/>
    </source>
</evidence>
<dbReference type="GO" id="GO:0008270">
    <property type="term" value="F:zinc ion binding"/>
    <property type="evidence" value="ECO:0007669"/>
    <property type="project" value="InterPro"/>
</dbReference>
<protein>
    <recommendedName>
        <fullName evidence="5">Xylanolytic transcriptional activator regulatory domain-containing protein</fullName>
    </recommendedName>
</protein>
<evidence type="ECO:0000256" key="1">
    <source>
        <dbReference type="ARBA" id="ARBA00023015"/>
    </source>
</evidence>
<evidence type="ECO:0000256" key="4">
    <source>
        <dbReference type="ARBA" id="ARBA00023242"/>
    </source>
</evidence>
<keyword evidence="4" id="KW-0539">Nucleus</keyword>
<dbReference type="CDD" id="cd12148">
    <property type="entry name" value="fungal_TF_MHR"/>
    <property type="match status" value="1"/>
</dbReference>
<feature type="domain" description="Xylanolytic transcriptional activator regulatory" evidence="5">
    <location>
        <begin position="14"/>
        <end position="80"/>
    </location>
</feature>
<gene>
    <name evidence="6" type="ORF">K457DRAFT_73810</name>
</gene>
<evidence type="ECO:0000259" key="5">
    <source>
        <dbReference type="SMART" id="SM00906"/>
    </source>
</evidence>
<dbReference type="InterPro" id="IPR007219">
    <property type="entry name" value="XnlR_reg_dom"/>
</dbReference>
<accession>A0A197K0C9</accession>
<feature type="non-terminal residue" evidence="6">
    <location>
        <position position="80"/>
    </location>
</feature>
<dbReference type="Proteomes" id="UP000078512">
    <property type="component" value="Unassembled WGS sequence"/>
</dbReference>
<keyword evidence="3" id="KW-0804">Transcription</keyword>
<dbReference type="SMART" id="SM00906">
    <property type="entry name" value="Fungal_trans"/>
    <property type="match status" value="1"/>
</dbReference>
<evidence type="ECO:0000256" key="3">
    <source>
        <dbReference type="ARBA" id="ARBA00023163"/>
    </source>
</evidence>
<evidence type="ECO:0000313" key="7">
    <source>
        <dbReference type="Proteomes" id="UP000078512"/>
    </source>
</evidence>
<evidence type="ECO:0000313" key="6">
    <source>
        <dbReference type="EMBL" id="OAQ30146.1"/>
    </source>
</evidence>
<dbReference type="Pfam" id="PF04082">
    <property type="entry name" value="Fungal_trans"/>
    <property type="match status" value="1"/>
</dbReference>
<dbReference type="GO" id="GO:0003677">
    <property type="term" value="F:DNA binding"/>
    <property type="evidence" value="ECO:0007669"/>
    <property type="project" value="UniProtKB-KW"/>
</dbReference>
<name>A0A197K0C9_9FUNG</name>
<keyword evidence="2" id="KW-0238">DNA-binding</keyword>